<feature type="compositionally biased region" description="Basic and acidic residues" evidence="2">
    <location>
        <begin position="294"/>
        <end position="309"/>
    </location>
</feature>
<sequence length="578" mass="66272">GDPSPQEFWAQCLKEVPSPRRFPKVHSLPSFSCSSLDNMNSLLGDENENTGKYDSNKLEEDCESSCPMLKAETSYANDNRRLSLEFEGLHSSQENLSWQQMSSLRGSSVLDRSPVNGIKLFIPPLDLSTLHQHVDGVGPIPMSLDQSDTNLWIKTNYSTDPEDADLPVLSPRSYNLKNSNDYAEMETTIPVVPEAPLSPSAYFDCGLFRTPLNIDIPPSTLIQQEIYKKDSDDDCNYRLRQLTTKIQDLKKKIKHFEESFERDHGYRLSQGEKSAQPDIKKCMQELSKARKNLKRLEDTEKSNRSRHNSDASLSGVEMSPSVTDSVAITLEFVLQSLKQKRQEAGRPEEINLMSHEQLLDEKLALQKALVHFENLNDLPATCEERDLMRSLYERYRLVKWMLIKPLSRSNSLELQTVPEDQMIEIPFSVSRDSVQVPATHLSQDNMRALDLEFVTQDMAVYGGLDFSCLQDEYLQQTDEGKKSDRSQDPGADSNLHQMSLSELHVEIELSRGQKKRLGRALRKFEMDFLHKNGRKVQKEDRYPLQTVYSEYKKVKARLRLLEALILKHWERHKLIGST</sequence>
<evidence type="ECO:0000256" key="2">
    <source>
        <dbReference type="SAM" id="MobiDB-lite"/>
    </source>
</evidence>
<feature type="compositionally biased region" description="Basic and acidic residues" evidence="2">
    <location>
        <begin position="478"/>
        <end position="487"/>
    </location>
</feature>
<dbReference type="InterPro" id="IPR059029">
    <property type="entry name" value="FAM13A_dom"/>
</dbReference>
<dbReference type="AlphaFoldDB" id="A0A0B6ZP53"/>
<accession>A0A0B6ZP53</accession>
<protein>
    <recommendedName>
        <fullName evidence="3">FAM13A-like domain-containing protein</fullName>
    </recommendedName>
</protein>
<organism evidence="4">
    <name type="scientific">Arion vulgaris</name>
    <dbReference type="NCBI Taxonomy" id="1028688"/>
    <lineage>
        <taxon>Eukaryota</taxon>
        <taxon>Metazoa</taxon>
        <taxon>Spiralia</taxon>
        <taxon>Lophotrochozoa</taxon>
        <taxon>Mollusca</taxon>
        <taxon>Gastropoda</taxon>
        <taxon>Heterobranchia</taxon>
        <taxon>Euthyneura</taxon>
        <taxon>Panpulmonata</taxon>
        <taxon>Eupulmonata</taxon>
        <taxon>Stylommatophora</taxon>
        <taxon>Helicina</taxon>
        <taxon>Arionoidea</taxon>
        <taxon>Arionidae</taxon>
        <taxon>Arion</taxon>
    </lineage>
</organism>
<feature type="region of interest" description="Disordered" evidence="2">
    <location>
        <begin position="294"/>
        <end position="318"/>
    </location>
</feature>
<name>A0A0B6ZP53_9EUPU</name>
<dbReference type="Pfam" id="PF26116">
    <property type="entry name" value="FAM13A"/>
    <property type="match status" value="1"/>
</dbReference>
<proteinExistence type="inferred from homology"/>
<reference evidence="4" key="1">
    <citation type="submission" date="2014-12" db="EMBL/GenBank/DDBJ databases">
        <title>Insight into the proteome of Arion vulgaris.</title>
        <authorList>
            <person name="Aradska J."/>
            <person name="Bulat T."/>
            <person name="Smidak R."/>
            <person name="Sarate P."/>
            <person name="Gangsoo J."/>
            <person name="Sialana F."/>
            <person name="Bilban M."/>
            <person name="Lubec G."/>
        </authorList>
    </citation>
    <scope>NUCLEOTIDE SEQUENCE</scope>
    <source>
        <tissue evidence="4">Skin</tissue>
    </source>
</reference>
<feature type="non-terminal residue" evidence="4">
    <location>
        <position position="1"/>
    </location>
</feature>
<dbReference type="EMBL" id="HACG01023312">
    <property type="protein sequence ID" value="CEK70177.1"/>
    <property type="molecule type" value="Transcribed_RNA"/>
</dbReference>
<feature type="region of interest" description="Disordered" evidence="2">
    <location>
        <begin position="477"/>
        <end position="497"/>
    </location>
</feature>
<evidence type="ECO:0000313" key="4">
    <source>
        <dbReference type="EMBL" id="CEK70177.1"/>
    </source>
</evidence>
<evidence type="ECO:0000259" key="3">
    <source>
        <dbReference type="Pfam" id="PF26116"/>
    </source>
</evidence>
<dbReference type="PANTHER" id="PTHR15904">
    <property type="entry name" value="FAM13"/>
    <property type="match status" value="1"/>
</dbReference>
<dbReference type="InterPro" id="IPR039102">
    <property type="entry name" value="FAM13"/>
</dbReference>
<dbReference type="PANTHER" id="PTHR15904:SF17">
    <property type="entry name" value="RHO-GAP DOMAIN-CONTAINING PROTEIN"/>
    <property type="match status" value="1"/>
</dbReference>
<evidence type="ECO:0000256" key="1">
    <source>
        <dbReference type="ARBA" id="ARBA00007549"/>
    </source>
</evidence>
<comment type="similarity">
    <text evidence="1">Belongs to the FAM13 family.</text>
</comment>
<feature type="domain" description="FAM13A-like" evidence="3">
    <location>
        <begin position="499"/>
        <end position="568"/>
    </location>
</feature>
<gene>
    <name evidence="4" type="primary">ORF73136</name>
</gene>